<protein>
    <submittedName>
        <fullName evidence="2">RES domain-containing protein</fullName>
    </submittedName>
</protein>
<accession>A0A5Y3UU12</accession>
<dbReference type="EMBL" id="AAIXRY010000001">
    <property type="protein sequence ID" value="ECJ2324214.1"/>
    <property type="molecule type" value="Genomic_DNA"/>
</dbReference>
<name>A0A5Y3UU12_SALER</name>
<evidence type="ECO:0000313" key="2">
    <source>
        <dbReference type="EMBL" id="ECJ2324214.1"/>
    </source>
</evidence>
<dbReference type="InterPro" id="IPR041206">
    <property type="entry name" value="HEPN/RES_NTD1"/>
</dbReference>
<dbReference type="InterPro" id="IPR014914">
    <property type="entry name" value="RES_dom"/>
</dbReference>
<comment type="caution">
    <text evidence="2">The sequence shown here is derived from an EMBL/GenBank/DDBJ whole genome shotgun (WGS) entry which is preliminary data.</text>
</comment>
<sequence>MVFRPTKIRVFMSDEKTICHQCIGEKYVKATIKNTGTTIATCSFCEKRRKNLPLHDIVGMMHHVFENYYQSQEDNGYSWMDGGDSAQIVIGNELIVDEDIANDIYDGLCESYNRYDDCDPAVYNDDYIYSSRGFSTGKLNQAWHKMKQSLNEEARFFNRSVKLFLDDLFSDLDDFKIGNEQSPIKIIDQNIQLYRARVFENNNEIGEALMHPERNFGPPPPELARSGRMNAHGISVFYGATTPDIAISEVRPPVGSRVIVAPFVSRKPLRILDISALDSLIFSRESIFNPATIKSLEKTAFLKTFSRKMTLPVFGKRQDREYLITQAIAEYLSISKKYRLDGISFRSTQVRKKSKGRQHTSESGYNVVLFSKSSGVMYSEENERLYKVNLMSNLEHDAEYFNPSIHLIEDERDDKNTWIYTPFKNKEKTLELITSGLTYYKIEGVSYQKTKTEIEQGLPVKNTLPIHSHNIVPDIF</sequence>
<dbReference type="SMART" id="SM00953">
    <property type="entry name" value="RES"/>
    <property type="match status" value="1"/>
</dbReference>
<proteinExistence type="predicted"/>
<dbReference type="Proteomes" id="UP000839824">
    <property type="component" value="Unassembled WGS sequence"/>
</dbReference>
<reference evidence="2" key="1">
    <citation type="submission" date="2019-07" db="EMBL/GenBank/DDBJ databases">
        <authorList>
            <person name="Ashton P.M."/>
            <person name="Dallman T."/>
            <person name="Nair S."/>
            <person name="De Pinna E."/>
            <person name="Peters T."/>
            <person name="Grant K."/>
        </authorList>
    </citation>
    <scope>NUCLEOTIDE SEQUENCE [LARGE SCALE GENOMIC DNA]</scope>
    <source>
        <strain evidence="2">598112</strain>
    </source>
</reference>
<gene>
    <name evidence="2" type="ORF">FNJ06_00990</name>
</gene>
<feature type="domain" description="RES" evidence="1">
    <location>
        <begin position="212"/>
        <end position="383"/>
    </location>
</feature>
<dbReference type="Pfam" id="PF18870">
    <property type="entry name" value="HEPN_RES_NTD1"/>
    <property type="match status" value="1"/>
</dbReference>
<dbReference type="Pfam" id="PF08808">
    <property type="entry name" value="RES"/>
    <property type="match status" value="1"/>
</dbReference>
<organism evidence="2">
    <name type="scientific">Salmonella enterica subsp. salamae</name>
    <dbReference type="NCBI Taxonomy" id="59202"/>
    <lineage>
        <taxon>Bacteria</taxon>
        <taxon>Pseudomonadati</taxon>
        <taxon>Pseudomonadota</taxon>
        <taxon>Gammaproteobacteria</taxon>
        <taxon>Enterobacterales</taxon>
        <taxon>Enterobacteriaceae</taxon>
        <taxon>Salmonella</taxon>
    </lineage>
</organism>
<evidence type="ECO:0000259" key="1">
    <source>
        <dbReference type="SMART" id="SM00953"/>
    </source>
</evidence>
<dbReference type="AlphaFoldDB" id="A0A5Y3UU12"/>